<dbReference type="SUPFAM" id="SSF57667">
    <property type="entry name" value="beta-beta-alpha zinc fingers"/>
    <property type="match status" value="1"/>
</dbReference>
<evidence type="ECO:0000313" key="3">
    <source>
        <dbReference type="EMBL" id="GIY55863.1"/>
    </source>
</evidence>
<comment type="caution">
    <text evidence="3">The sequence shown here is derived from an EMBL/GenBank/DDBJ whole genome shotgun (WGS) entry which is preliminary data.</text>
</comment>
<dbReference type="Pfam" id="PF00096">
    <property type="entry name" value="zf-C2H2"/>
    <property type="match status" value="1"/>
</dbReference>
<proteinExistence type="predicted"/>
<feature type="domain" description="C2H2-type" evidence="2">
    <location>
        <begin position="27"/>
        <end position="54"/>
    </location>
</feature>
<name>A0AAV4UDG0_CAEEX</name>
<gene>
    <name evidence="3" type="ORF">CEXT_18491</name>
</gene>
<dbReference type="SMART" id="SM00355">
    <property type="entry name" value="ZnF_C2H2"/>
    <property type="match status" value="2"/>
</dbReference>
<feature type="domain" description="C2H2-type" evidence="2">
    <location>
        <begin position="54"/>
        <end position="85"/>
    </location>
</feature>
<dbReference type="Proteomes" id="UP001054945">
    <property type="component" value="Unassembled WGS sequence"/>
</dbReference>
<evidence type="ECO:0000256" key="1">
    <source>
        <dbReference type="PROSITE-ProRule" id="PRU00042"/>
    </source>
</evidence>
<evidence type="ECO:0000259" key="2">
    <source>
        <dbReference type="PROSITE" id="PS50157"/>
    </source>
</evidence>
<dbReference type="PROSITE" id="PS50157">
    <property type="entry name" value="ZINC_FINGER_C2H2_2"/>
    <property type="match status" value="2"/>
</dbReference>
<dbReference type="GO" id="GO:0008270">
    <property type="term" value="F:zinc ion binding"/>
    <property type="evidence" value="ECO:0007669"/>
    <property type="project" value="UniProtKB-KW"/>
</dbReference>
<keyword evidence="4" id="KW-1185">Reference proteome</keyword>
<evidence type="ECO:0000313" key="4">
    <source>
        <dbReference type="Proteomes" id="UP001054945"/>
    </source>
</evidence>
<dbReference type="PROSITE" id="PS00028">
    <property type="entry name" value="ZINC_FINGER_C2H2_1"/>
    <property type="match status" value="1"/>
</dbReference>
<reference evidence="3 4" key="1">
    <citation type="submission" date="2021-06" db="EMBL/GenBank/DDBJ databases">
        <title>Caerostris extrusa draft genome.</title>
        <authorList>
            <person name="Kono N."/>
            <person name="Arakawa K."/>
        </authorList>
    </citation>
    <scope>NUCLEOTIDE SEQUENCE [LARGE SCALE GENOMIC DNA]</scope>
</reference>
<keyword evidence="1" id="KW-0863">Zinc-finger</keyword>
<dbReference type="Pfam" id="PF12874">
    <property type="entry name" value="zf-met"/>
    <property type="match status" value="1"/>
</dbReference>
<dbReference type="AlphaFoldDB" id="A0AAV4UDG0"/>
<keyword evidence="1" id="KW-0862">Zinc</keyword>
<dbReference type="InterPro" id="IPR036236">
    <property type="entry name" value="Znf_C2H2_sf"/>
</dbReference>
<protein>
    <recommendedName>
        <fullName evidence="2">C2H2-type domain-containing protein</fullName>
    </recommendedName>
</protein>
<keyword evidence="1" id="KW-0479">Metal-binding</keyword>
<dbReference type="InterPro" id="IPR013087">
    <property type="entry name" value="Znf_C2H2_type"/>
</dbReference>
<organism evidence="3 4">
    <name type="scientific">Caerostris extrusa</name>
    <name type="common">Bark spider</name>
    <name type="synonym">Caerostris bankana</name>
    <dbReference type="NCBI Taxonomy" id="172846"/>
    <lineage>
        <taxon>Eukaryota</taxon>
        <taxon>Metazoa</taxon>
        <taxon>Ecdysozoa</taxon>
        <taxon>Arthropoda</taxon>
        <taxon>Chelicerata</taxon>
        <taxon>Arachnida</taxon>
        <taxon>Araneae</taxon>
        <taxon>Araneomorphae</taxon>
        <taxon>Entelegynae</taxon>
        <taxon>Araneoidea</taxon>
        <taxon>Araneidae</taxon>
        <taxon>Caerostris</taxon>
    </lineage>
</organism>
<dbReference type="Gene3D" id="3.30.160.60">
    <property type="entry name" value="Classic Zinc Finger"/>
    <property type="match status" value="1"/>
</dbReference>
<sequence>MKNHEKKEETKETCDQDSCNANDEDKFICEFCGQAFSHPSYLFTHVRNHKKKSFVCEICKKGFKHEASLNYHKTSCGPENSKKKDLIVNEAEEKSLEHTNNADKKTFLLCVTYVKLNFQMKTV</sequence>
<dbReference type="EMBL" id="BPLR01012686">
    <property type="protein sequence ID" value="GIY55863.1"/>
    <property type="molecule type" value="Genomic_DNA"/>
</dbReference>
<accession>A0AAV4UDG0</accession>